<dbReference type="Gene3D" id="3.40.50.150">
    <property type="entry name" value="Vaccinia Virus protein VP39"/>
    <property type="match status" value="1"/>
</dbReference>
<accession>A0A8J2SNE5</accession>
<evidence type="ECO:0000313" key="2">
    <source>
        <dbReference type="Proteomes" id="UP000789595"/>
    </source>
</evidence>
<gene>
    <name evidence="1" type="ORF">PECAL_3P05810</name>
</gene>
<name>A0A8J2SNE5_9STRA</name>
<keyword evidence="2" id="KW-1185">Reference proteome</keyword>
<comment type="caution">
    <text evidence="1">The sequence shown here is derived from an EMBL/GenBank/DDBJ whole genome shotgun (WGS) entry which is preliminary data.</text>
</comment>
<dbReference type="CDD" id="cd02440">
    <property type="entry name" value="AdoMet_MTases"/>
    <property type="match status" value="1"/>
</dbReference>
<protein>
    <recommendedName>
        <fullName evidence="3">Methyltransferase domain-containing protein</fullName>
    </recommendedName>
</protein>
<dbReference type="SUPFAM" id="SSF53335">
    <property type="entry name" value="S-adenosyl-L-methionine-dependent methyltransferases"/>
    <property type="match status" value="1"/>
</dbReference>
<dbReference type="OrthoDB" id="6770063at2759"/>
<dbReference type="AlphaFoldDB" id="A0A8J2SNE5"/>
<dbReference type="Proteomes" id="UP000789595">
    <property type="component" value="Unassembled WGS sequence"/>
</dbReference>
<organism evidence="1 2">
    <name type="scientific">Pelagomonas calceolata</name>
    <dbReference type="NCBI Taxonomy" id="35677"/>
    <lineage>
        <taxon>Eukaryota</taxon>
        <taxon>Sar</taxon>
        <taxon>Stramenopiles</taxon>
        <taxon>Ochrophyta</taxon>
        <taxon>Pelagophyceae</taxon>
        <taxon>Pelagomonadales</taxon>
        <taxon>Pelagomonadaceae</taxon>
        <taxon>Pelagomonas</taxon>
    </lineage>
</organism>
<dbReference type="Pfam" id="PF13489">
    <property type="entry name" value="Methyltransf_23"/>
    <property type="match status" value="1"/>
</dbReference>
<dbReference type="InterPro" id="IPR029063">
    <property type="entry name" value="SAM-dependent_MTases_sf"/>
</dbReference>
<evidence type="ECO:0000313" key="1">
    <source>
        <dbReference type="EMBL" id="CAH0370682.1"/>
    </source>
</evidence>
<dbReference type="EMBL" id="CAKKNE010000003">
    <property type="protein sequence ID" value="CAH0370682.1"/>
    <property type="molecule type" value="Genomic_DNA"/>
</dbReference>
<evidence type="ECO:0008006" key="3">
    <source>
        <dbReference type="Google" id="ProtNLM"/>
    </source>
</evidence>
<reference evidence="1" key="1">
    <citation type="submission" date="2021-11" db="EMBL/GenBank/DDBJ databases">
        <authorList>
            <consortium name="Genoscope - CEA"/>
            <person name="William W."/>
        </authorList>
    </citation>
    <scope>NUCLEOTIDE SEQUENCE</scope>
</reference>
<sequence>MEPSKSLREAVAAMAGPGAELRYEEAPRQAMQRPMPKDCWAVNACARPAGHWGDSEWYDLQLERRLPLVGPMLNEVVCALPPLGNGRVCDVGCGTGRCAVEIRKAYLRCTLCLLDADKDRVETAKNRVAEPVEVIVEPFVVGAPSLPGAPYDCVTLVLALRHSTRPAPHYAERLGLPLHTGTVEESYRAALTTIFCSLRPGGTLLIGDQVAAGHPSVYNQCKLLEDCGFEHVDIAWRDRDFFVIGAAAPADDPEPSWFRGEGGPRLPA</sequence>
<proteinExistence type="predicted"/>